<sequence>MATPFPLVPGSWPQGGTAVGGLGREAGPAYCAGVSEEQFESTLPGPRPKLSTVCPSCEGSGQIVEPALALLGDVGRTVHHLRPCPWCRESGYLPGLRPLA</sequence>
<keyword evidence="3" id="KW-1185">Reference proteome</keyword>
<dbReference type="Proteomes" id="UP000204221">
    <property type="component" value="Chromosome"/>
</dbReference>
<reference evidence="2 3" key="1">
    <citation type="submission" date="2017-07" db="EMBL/GenBank/DDBJ databases">
        <title>Complete genome sequence of Actinoalloteichus hoggarensis DSM 45943, type strain of Actinoalloteichus hoggarensis.</title>
        <authorList>
            <person name="Ruckert C."/>
            <person name="Nouioui I."/>
            <person name="Willmese J."/>
            <person name="van Wezel G."/>
            <person name="Klenk H.-P."/>
            <person name="Kalinowski J."/>
            <person name="Zotchev S.B."/>
        </authorList>
    </citation>
    <scope>NUCLEOTIDE SEQUENCE [LARGE SCALE GENOMIC DNA]</scope>
    <source>
        <strain evidence="2 3">DSM 45943</strain>
    </source>
</reference>
<accession>A0A221VWJ7</accession>
<proteinExistence type="predicted"/>
<gene>
    <name evidence="2" type="ORF">AHOG_01080</name>
</gene>
<organism evidence="2 3">
    <name type="scientific">Actinoalloteichus hoggarensis</name>
    <dbReference type="NCBI Taxonomy" id="1470176"/>
    <lineage>
        <taxon>Bacteria</taxon>
        <taxon>Bacillati</taxon>
        <taxon>Actinomycetota</taxon>
        <taxon>Actinomycetes</taxon>
        <taxon>Pseudonocardiales</taxon>
        <taxon>Pseudonocardiaceae</taxon>
        <taxon>Actinoalloteichus</taxon>
    </lineage>
</organism>
<dbReference type="EMBL" id="CP022521">
    <property type="protein sequence ID" value="ASO17883.1"/>
    <property type="molecule type" value="Genomic_DNA"/>
</dbReference>
<evidence type="ECO:0000313" key="3">
    <source>
        <dbReference type="Proteomes" id="UP000204221"/>
    </source>
</evidence>
<evidence type="ECO:0000313" key="2">
    <source>
        <dbReference type="EMBL" id="ASO17883.1"/>
    </source>
</evidence>
<evidence type="ECO:0008006" key="4">
    <source>
        <dbReference type="Google" id="ProtNLM"/>
    </source>
</evidence>
<protein>
    <recommendedName>
        <fullName evidence="4">Chaperone protein DnaJ</fullName>
    </recommendedName>
</protein>
<dbReference type="AlphaFoldDB" id="A0A221VWJ7"/>
<feature type="region of interest" description="Disordered" evidence="1">
    <location>
        <begin position="1"/>
        <end position="20"/>
    </location>
</feature>
<dbReference type="KEGG" id="ahg:AHOG_01080"/>
<evidence type="ECO:0000256" key="1">
    <source>
        <dbReference type="SAM" id="MobiDB-lite"/>
    </source>
</evidence>
<name>A0A221VWJ7_9PSEU</name>